<evidence type="ECO:0000313" key="1">
    <source>
        <dbReference type="EMBL" id="KAF9651794.1"/>
    </source>
</evidence>
<keyword evidence="2" id="KW-1185">Reference proteome</keyword>
<comment type="caution">
    <text evidence="1">The sequence shown here is derived from an EMBL/GenBank/DDBJ whole genome shotgun (WGS) entry which is preliminary data.</text>
</comment>
<dbReference type="Proteomes" id="UP000886501">
    <property type="component" value="Unassembled WGS sequence"/>
</dbReference>
<accession>A0ACB6ZQJ2</accession>
<organism evidence="1 2">
    <name type="scientific">Thelephora ganbajun</name>
    <name type="common">Ganba fungus</name>
    <dbReference type="NCBI Taxonomy" id="370292"/>
    <lineage>
        <taxon>Eukaryota</taxon>
        <taxon>Fungi</taxon>
        <taxon>Dikarya</taxon>
        <taxon>Basidiomycota</taxon>
        <taxon>Agaricomycotina</taxon>
        <taxon>Agaricomycetes</taxon>
        <taxon>Thelephorales</taxon>
        <taxon>Thelephoraceae</taxon>
        <taxon>Thelephora</taxon>
    </lineage>
</organism>
<reference evidence="1" key="2">
    <citation type="journal article" date="2020" name="Nat. Commun.">
        <title>Large-scale genome sequencing of mycorrhizal fungi provides insights into the early evolution of symbiotic traits.</title>
        <authorList>
            <person name="Miyauchi S."/>
            <person name="Kiss E."/>
            <person name="Kuo A."/>
            <person name="Drula E."/>
            <person name="Kohler A."/>
            <person name="Sanchez-Garcia M."/>
            <person name="Morin E."/>
            <person name="Andreopoulos B."/>
            <person name="Barry K.W."/>
            <person name="Bonito G."/>
            <person name="Buee M."/>
            <person name="Carver A."/>
            <person name="Chen C."/>
            <person name="Cichocki N."/>
            <person name="Clum A."/>
            <person name="Culley D."/>
            <person name="Crous P.W."/>
            <person name="Fauchery L."/>
            <person name="Girlanda M."/>
            <person name="Hayes R.D."/>
            <person name="Keri Z."/>
            <person name="LaButti K."/>
            <person name="Lipzen A."/>
            <person name="Lombard V."/>
            <person name="Magnuson J."/>
            <person name="Maillard F."/>
            <person name="Murat C."/>
            <person name="Nolan M."/>
            <person name="Ohm R.A."/>
            <person name="Pangilinan J."/>
            <person name="Pereira M.F."/>
            <person name="Perotto S."/>
            <person name="Peter M."/>
            <person name="Pfister S."/>
            <person name="Riley R."/>
            <person name="Sitrit Y."/>
            <person name="Stielow J.B."/>
            <person name="Szollosi G."/>
            <person name="Zifcakova L."/>
            <person name="Stursova M."/>
            <person name="Spatafora J.W."/>
            <person name="Tedersoo L."/>
            <person name="Vaario L.M."/>
            <person name="Yamada A."/>
            <person name="Yan M."/>
            <person name="Wang P."/>
            <person name="Xu J."/>
            <person name="Bruns T."/>
            <person name="Baldrian P."/>
            <person name="Vilgalys R."/>
            <person name="Dunand C."/>
            <person name="Henrissat B."/>
            <person name="Grigoriev I.V."/>
            <person name="Hibbett D."/>
            <person name="Nagy L.G."/>
            <person name="Martin F.M."/>
        </authorList>
    </citation>
    <scope>NUCLEOTIDE SEQUENCE</scope>
    <source>
        <strain evidence="1">P2</strain>
    </source>
</reference>
<reference evidence="1" key="1">
    <citation type="submission" date="2019-10" db="EMBL/GenBank/DDBJ databases">
        <authorList>
            <consortium name="DOE Joint Genome Institute"/>
            <person name="Kuo A."/>
            <person name="Miyauchi S."/>
            <person name="Kiss E."/>
            <person name="Drula E."/>
            <person name="Kohler A."/>
            <person name="Sanchez-Garcia M."/>
            <person name="Andreopoulos B."/>
            <person name="Barry K.W."/>
            <person name="Bonito G."/>
            <person name="Buee M."/>
            <person name="Carver A."/>
            <person name="Chen C."/>
            <person name="Cichocki N."/>
            <person name="Clum A."/>
            <person name="Culley D."/>
            <person name="Crous P.W."/>
            <person name="Fauchery L."/>
            <person name="Girlanda M."/>
            <person name="Hayes R."/>
            <person name="Keri Z."/>
            <person name="Labutti K."/>
            <person name="Lipzen A."/>
            <person name="Lombard V."/>
            <person name="Magnuson J."/>
            <person name="Maillard F."/>
            <person name="Morin E."/>
            <person name="Murat C."/>
            <person name="Nolan M."/>
            <person name="Ohm R."/>
            <person name="Pangilinan J."/>
            <person name="Pereira M."/>
            <person name="Perotto S."/>
            <person name="Peter M."/>
            <person name="Riley R."/>
            <person name="Sitrit Y."/>
            <person name="Stielow B."/>
            <person name="Szollosi G."/>
            <person name="Zifcakova L."/>
            <person name="Stursova M."/>
            <person name="Spatafora J.W."/>
            <person name="Tedersoo L."/>
            <person name="Vaario L.-M."/>
            <person name="Yamada A."/>
            <person name="Yan M."/>
            <person name="Wang P."/>
            <person name="Xu J."/>
            <person name="Bruns T."/>
            <person name="Baldrian P."/>
            <person name="Vilgalys R."/>
            <person name="Henrissat B."/>
            <person name="Grigoriev I.V."/>
            <person name="Hibbett D."/>
            <person name="Nagy L.G."/>
            <person name="Martin F.M."/>
        </authorList>
    </citation>
    <scope>NUCLEOTIDE SEQUENCE</scope>
    <source>
        <strain evidence="1">P2</strain>
    </source>
</reference>
<dbReference type="EMBL" id="MU117973">
    <property type="protein sequence ID" value="KAF9651794.1"/>
    <property type="molecule type" value="Genomic_DNA"/>
</dbReference>
<proteinExistence type="predicted"/>
<evidence type="ECO:0000313" key="2">
    <source>
        <dbReference type="Proteomes" id="UP000886501"/>
    </source>
</evidence>
<protein>
    <submittedName>
        <fullName evidence="1">Uncharacterized protein</fullName>
    </submittedName>
</protein>
<name>A0ACB6ZQJ2_THEGA</name>
<sequence length="349" mass="38089">MRIRVSTVPPLSLTKHSLCKQIPALKGLRGDQIRLFVDDFELLDTLPIDVVRENDLVHVKWIDSRTATSVLRKRKRADPTTSSLLSLSSSASSSEPSSDSSPDSESTTDSSSDSDSPPSEPKAVKRNERQPPNKRPFVPPGMGKSATHSRNIRRRRKLHHERDAAIRDPDDPTVGVNAIPIGKDNSTEVPEATAPTIVGSHGDFADITMASLSNKNKRRGFKNAMRKEVPPKIIFPEQVNPNTNLNGAVQAPALRLVPPSEKQENGLLPPNIFVTSIDVEEGLRPSKKQKPVISDTERSEKLSAARSASEIDRTAIQAKWNSFGLVSSVTRLPTGTLVGWKVSPGLSFA</sequence>
<gene>
    <name evidence="1" type="ORF">BDM02DRAFT_533181</name>
</gene>